<sequence length="41" mass="4604">MRPAGDSLAVCEKQLPEDEGQLFSYFDCCSVDGIKDVRRKP</sequence>
<accession>A0ABM5MH18</accession>
<evidence type="ECO:0000313" key="1">
    <source>
        <dbReference type="EMBL" id="AEV18934.1"/>
    </source>
</evidence>
<reference evidence="1 2" key="1">
    <citation type="submission" date="2011-11" db="EMBL/GenBank/DDBJ databases">
        <title>Complete genome sequence of thermophilic Geobacillus thermoleovorans CCB_US3_UF5.</title>
        <authorList>
            <person name="Muhd Sakaff M.K.L."/>
            <person name="Abdul Rahman A.Y."/>
            <person name="Saito J.A."/>
            <person name="Hou S."/>
            <person name="Alam M."/>
        </authorList>
    </citation>
    <scope>NUCLEOTIDE SEQUENCE [LARGE SCALE GENOMIC DNA]</scope>
    <source>
        <strain evidence="1 2">CCB_US3_UF5</strain>
    </source>
</reference>
<dbReference type="EMBL" id="CP003125">
    <property type="protein sequence ID" value="AEV18934.1"/>
    <property type="molecule type" value="Genomic_DNA"/>
</dbReference>
<organism evidence="1 2">
    <name type="scientific">Geobacillus thermoleovorans CCB_US3_UF5</name>
    <dbReference type="NCBI Taxonomy" id="1111068"/>
    <lineage>
        <taxon>Bacteria</taxon>
        <taxon>Bacillati</taxon>
        <taxon>Bacillota</taxon>
        <taxon>Bacilli</taxon>
        <taxon>Bacillales</taxon>
        <taxon>Anoxybacillaceae</taxon>
        <taxon>Geobacillus</taxon>
        <taxon>Geobacillus thermoleovorans group</taxon>
    </lineage>
</organism>
<evidence type="ECO:0000313" key="2">
    <source>
        <dbReference type="Proteomes" id="UP000005636"/>
    </source>
</evidence>
<dbReference type="Proteomes" id="UP000005636">
    <property type="component" value="Chromosome"/>
</dbReference>
<name>A0ABM5MH18_GEOTH</name>
<keyword evidence="2" id="KW-1185">Reference proteome</keyword>
<gene>
    <name evidence="1" type="ORF">GTCCBUS3UF5_16220</name>
</gene>
<protein>
    <recommendedName>
        <fullName evidence="3">Transposase</fullName>
    </recommendedName>
</protein>
<proteinExistence type="predicted"/>
<evidence type="ECO:0008006" key="3">
    <source>
        <dbReference type="Google" id="ProtNLM"/>
    </source>
</evidence>